<evidence type="ECO:0000313" key="2">
    <source>
        <dbReference type="Proteomes" id="UP000712600"/>
    </source>
</evidence>
<dbReference type="Proteomes" id="UP000712600">
    <property type="component" value="Unassembled WGS sequence"/>
</dbReference>
<protein>
    <submittedName>
        <fullName evidence="1">Uncharacterized protein</fullName>
    </submittedName>
</protein>
<reference evidence="1" key="1">
    <citation type="submission" date="2019-12" db="EMBL/GenBank/DDBJ databases">
        <title>Genome sequencing and annotation of Brassica cretica.</title>
        <authorList>
            <person name="Studholme D.J."/>
            <person name="Sarris P."/>
        </authorList>
    </citation>
    <scope>NUCLEOTIDE SEQUENCE</scope>
    <source>
        <strain evidence="1">PFS-109/04</strain>
        <tissue evidence="1">Leaf</tissue>
    </source>
</reference>
<comment type="caution">
    <text evidence="1">The sequence shown here is derived from an EMBL/GenBank/DDBJ whole genome shotgun (WGS) entry which is preliminary data.</text>
</comment>
<accession>A0A8S9PZY9</accession>
<name>A0A8S9PZY9_BRACR</name>
<gene>
    <name evidence="1" type="ORF">F2Q69_00024532</name>
</gene>
<organism evidence="1 2">
    <name type="scientific">Brassica cretica</name>
    <name type="common">Mustard</name>
    <dbReference type="NCBI Taxonomy" id="69181"/>
    <lineage>
        <taxon>Eukaryota</taxon>
        <taxon>Viridiplantae</taxon>
        <taxon>Streptophyta</taxon>
        <taxon>Embryophyta</taxon>
        <taxon>Tracheophyta</taxon>
        <taxon>Spermatophyta</taxon>
        <taxon>Magnoliopsida</taxon>
        <taxon>eudicotyledons</taxon>
        <taxon>Gunneridae</taxon>
        <taxon>Pentapetalae</taxon>
        <taxon>rosids</taxon>
        <taxon>malvids</taxon>
        <taxon>Brassicales</taxon>
        <taxon>Brassicaceae</taxon>
        <taxon>Brassiceae</taxon>
        <taxon>Brassica</taxon>
    </lineage>
</organism>
<dbReference type="EMBL" id="QGKX02001290">
    <property type="protein sequence ID" value="KAF3535457.1"/>
    <property type="molecule type" value="Genomic_DNA"/>
</dbReference>
<proteinExistence type="predicted"/>
<dbReference type="AlphaFoldDB" id="A0A8S9PZY9"/>
<evidence type="ECO:0000313" key="1">
    <source>
        <dbReference type="EMBL" id="KAF3535457.1"/>
    </source>
</evidence>
<sequence>MRATSECHSGQVALGRERPRVVALIGRSGSVLGFRRDEMASDFSGSLQRSRSERAISLKDATCLGSILRTFVHLGETIIFLITSFKDVQIFEFQKL</sequence>